<gene>
    <name evidence="5" type="ORF">P873_04510</name>
</gene>
<feature type="chain" id="PRO_5001869878" description="Thioredoxin domain-containing protein" evidence="4">
    <location>
        <begin position="24"/>
        <end position="197"/>
    </location>
</feature>
<dbReference type="Pfam" id="PF02630">
    <property type="entry name" value="SCO1-SenC"/>
    <property type="match status" value="1"/>
</dbReference>
<sequence>MNPFLRALAVAAVLAMLPVPAAAAERAVPADLPPESAYRLGDTYSDQAGREFLLADGRGKVRVVSLFYTSCRYVCPLIIDSAKGVEHALTDAERARLGFLLVSLDPDRDDTAALKSVADRRRLDPARWTLARTDAAGVRRLAAVLGVRYRALADGEFNHTSALVLVDGEGRVLARTETLGSVPDPAFLAAVKAALAD</sequence>
<comment type="caution">
    <text evidence="5">The sequence shown here is derived from an EMBL/GenBank/DDBJ whole genome shotgun (WGS) entry which is preliminary data.</text>
</comment>
<keyword evidence="2" id="KW-0186">Copper</keyword>
<keyword evidence="6" id="KW-1185">Reference proteome</keyword>
<dbReference type="GO" id="GO:0046872">
    <property type="term" value="F:metal ion binding"/>
    <property type="evidence" value="ECO:0007669"/>
    <property type="project" value="UniProtKB-KW"/>
</dbReference>
<dbReference type="Gene3D" id="3.40.30.10">
    <property type="entry name" value="Glutaredoxin"/>
    <property type="match status" value="1"/>
</dbReference>
<dbReference type="SUPFAM" id="SSF52833">
    <property type="entry name" value="Thioredoxin-like"/>
    <property type="match status" value="1"/>
</dbReference>
<dbReference type="STRING" id="1121013.GCA_000426365_01488"/>
<dbReference type="RefSeq" id="WP_026816784.1">
    <property type="nucleotide sequence ID" value="NZ_AUFF01000003.1"/>
</dbReference>
<reference evidence="5 6" key="1">
    <citation type="submission" date="2013-09" db="EMBL/GenBank/DDBJ databases">
        <title>Genome sequencing of Arenimonas composti.</title>
        <authorList>
            <person name="Chen F."/>
            <person name="Wang G."/>
        </authorList>
    </citation>
    <scope>NUCLEOTIDE SEQUENCE [LARGE SCALE GENOMIC DNA]</scope>
    <source>
        <strain evidence="5 6">TR7-09</strain>
    </source>
</reference>
<dbReference type="OrthoDB" id="6335573at2"/>
<proteinExistence type="inferred from homology"/>
<dbReference type="InterPro" id="IPR003782">
    <property type="entry name" value="SCO1/SenC"/>
</dbReference>
<evidence type="ECO:0000313" key="5">
    <source>
        <dbReference type="EMBL" id="KFN51012.1"/>
    </source>
</evidence>
<feature type="disulfide bond" description="Redox-active" evidence="3">
    <location>
        <begin position="71"/>
        <end position="75"/>
    </location>
</feature>
<protein>
    <recommendedName>
        <fullName evidence="7">Thioredoxin domain-containing protein</fullName>
    </recommendedName>
</protein>
<evidence type="ECO:0000256" key="1">
    <source>
        <dbReference type="ARBA" id="ARBA00010996"/>
    </source>
</evidence>
<evidence type="ECO:0000256" key="4">
    <source>
        <dbReference type="SAM" id="SignalP"/>
    </source>
</evidence>
<dbReference type="eggNOG" id="COG1999">
    <property type="taxonomic scope" value="Bacteria"/>
</dbReference>
<evidence type="ECO:0008006" key="7">
    <source>
        <dbReference type="Google" id="ProtNLM"/>
    </source>
</evidence>
<dbReference type="AlphaFoldDB" id="A0A091BHM9"/>
<feature type="binding site" evidence="2">
    <location>
        <position position="71"/>
    </location>
    <ligand>
        <name>Cu cation</name>
        <dbReference type="ChEBI" id="CHEBI:23378"/>
    </ligand>
</feature>
<keyword evidence="2" id="KW-0479">Metal-binding</keyword>
<name>A0A091BHM9_9GAMM</name>
<comment type="similarity">
    <text evidence="1">Belongs to the SCO1/2 family.</text>
</comment>
<dbReference type="Proteomes" id="UP000029391">
    <property type="component" value="Unassembled WGS sequence"/>
</dbReference>
<evidence type="ECO:0000256" key="2">
    <source>
        <dbReference type="PIRSR" id="PIRSR603782-1"/>
    </source>
</evidence>
<keyword evidence="3" id="KW-1015">Disulfide bond</keyword>
<feature type="binding site" evidence="2">
    <location>
        <position position="159"/>
    </location>
    <ligand>
        <name>Cu cation</name>
        <dbReference type="ChEBI" id="CHEBI:23378"/>
    </ligand>
</feature>
<dbReference type="InterPro" id="IPR036249">
    <property type="entry name" value="Thioredoxin-like_sf"/>
</dbReference>
<dbReference type="CDD" id="cd02968">
    <property type="entry name" value="SCO"/>
    <property type="match status" value="1"/>
</dbReference>
<evidence type="ECO:0000313" key="6">
    <source>
        <dbReference type="Proteomes" id="UP000029391"/>
    </source>
</evidence>
<feature type="binding site" evidence="2">
    <location>
        <position position="75"/>
    </location>
    <ligand>
        <name>Cu cation</name>
        <dbReference type="ChEBI" id="CHEBI:23378"/>
    </ligand>
</feature>
<dbReference type="EMBL" id="AWXU01000010">
    <property type="protein sequence ID" value="KFN51012.1"/>
    <property type="molecule type" value="Genomic_DNA"/>
</dbReference>
<feature type="signal peptide" evidence="4">
    <location>
        <begin position="1"/>
        <end position="23"/>
    </location>
</feature>
<keyword evidence="4" id="KW-0732">Signal</keyword>
<organism evidence="5 6">
    <name type="scientific">Arenimonas composti TR7-09 = DSM 18010</name>
    <dbReference type="NCBI Taxonomy" id="1121013"/>
    <lineage>
        <taxon>Bacteria</taxon>
        <taxon>Pseudomonadati</taxon>
        <taxon>Pseudomonadota</taxon>
        <taxon>Gammaproteobacteria</taxon>
        <taxon>Lysobacterales</taxon>
        <taxon>Lysobacteraceae</taxon>
        <taxon>Arenimonas</taxon>
    </lineage>
</organism>
<evidence type="ECO:0000256" key="3">
    <source>
        <dbReference type="PIRSR" id="PIRSR603782-2"/>
    </source>
</evidence>
<accession>A0A091BHM9</accession>